<keyword evidence="8 11" id="KW-1133">Transmembrane helix</keyword>
<dbReference type="PROSITE" id="PS50109">
    <property type="entry name" value="HIS_KIN"/>
    <property type="match status" value="1"/>
</dbReference>
<dbReference type="RefSeq" id="WP_377743234.1">
    <property type="nucleotide sequence ID" value="NZ_JBHRXJ010000003.1"/>
</dbReference>
<evidence type="ECO:0000256" key="9">
    <source>
        <dbReference type="ARBA" id="ARBA00023012"/>
    </source>
</evidence>
<evidence type="ECO:0000313" key="14">
    <source>
        <dbReference type="Proteomes" id="UP001595721"/>
    </source>
</evidence>
<dbReference type="Proteomes" id="UP001595721">
    <property type="component" value="Unassembled WGS sequence"/>
</dbReference>
<keyword evidence="4" id="KW-0597">Phosphoprotein</keyword>
<reference evidence="14" key="1">
    <citation type="journal article" date="2019" name="Int. J. Syst. Evol. Microbiol.">
        <title>The Global Catalogue of Microorganisms (GCM) 10K type strain sequencing project: providing services to taxonomists for standard genome sequencing and annotation.</title>
        <authorList>
            <consortium name="The Broad Institute Genomics Platform"/>
            <consortium name="The Broad Institute Genome Sequencing Center for Infectious Disease"/>
            <person name="Wu L."/>
            <person name="Ma J."/>
        </authorList>
    </citation>
    <scope>NUCLEOTIDE SEQUENCE [LARGE SCALE GENOMIC DNA]</scope>
    <source>
        <strain evidence="14">KCTC 42899</strain>
    </source>
</reference>
<keyword evidence="6 11" id="KW-0812">Transmembrane</keyword>
<dbReference type="Gene3D" id="3.30.565.10">
    <property type="entry name" value="Histidine kinase-like ATPase, C-terminal domain"/>
    <property type="match status" value="1"/>
</dbReference>
<name>A0ABV7R3J1_9RHOB</name>
<dbReference type="GO" id="GO:0016301">
    <property type="term" value="F:kinase activity"/>
    <property type="evidence" value="ECO:0007669"/>
    <property type="project" value="UniProtKB-KW"/>
</dbReference>
<comment type="caution">
    <text evidence="13">The sequence shown here is derived from an EMBL/GenBank/DDBJ whole genome shotgun (WGS) entry which is preliminary data.</text>
</comment>
<dbReference type="PANTHER" id="PTHR45436:SF15">
    <property type="entry name" value="SENSOR HISTIDINE KINASE CUSS"/>
    <property type="match status" value="1"/>
</dbReference>
<protein>
    <recommendedName>
        <fullName evidence="3">histidine kinase</fullName>
        <ecNumber evidence="3">2.7.13.3</ecNumber>
    </recommendedName>
</protein>
<evidence type="ECO:0000256" key="6">
    <source>
        <dbReference type="ARBA" id="ARBA00022692"/>
    </source>
</evidence>
<evidence type="ECO:0000259" key="12">
    <source>
        <dbReference type="PROSITE" id="PS50109"/>
    </source>
</evidence>
<evidence type="ECO:0000313" key="13">
    <source>
        <dbReference type="EMBL" id="MFC3527702.1"/>
    </source>
</evidence>
<evidence type="ECO:0000256" key="3">
    <source>
        <dbReference type="ARBA" id="ARBA00012438"/>
    </source>
</evidence>
<evidence type="ECO:0000256" key="1">
    <source>
        <dbReference type="ARBA" id="ARBA00000085"/>
    </source>
</evidence>
<dbReference type="SMART" id="SM00387">
    <property type="entry name" value="HATPase_c"/>
    <property type="match status" value="1"/>
</dbReference>
<feature type="transmembrane region" description="Helical" evidence="11">
    <location>
        <begin position="23"/>
        <end position="43"/>
    </location>
</feature>
<evidence type="ECO:0000256" key="5">
    <source>
        <dbReference type="ARBA" id="ARBA00022679"/>
    </source>
</evidence>
<dbReference type="InterPro" id="IPR003594">
    <property type="entry name" value="HATPase_dom"/>
</dbReference>
<dbReference type="Pfam" id="PF00512">
    <property type="entry name" value="HisKA"/>
    <property type="match status" value="1"/>
</dbReference>
<dbReference type="CDD" id="cd00082">
    <property type="entry name" value="HisKA"/>
    <property type="match status" value="1"/>
</dbReference>
<dbReference type="InterPro" id="IPR050428">
    <property type="entry name" value="TCS_sensor_his_kinase"/>
</dbReference>
<dbReference type="InterPro" id="IPR036890">
    <property type="entry name" value="HATPase_C_sf"/>
</dbReference>
<evidence type="ECO:0000256" key="11">
    <source>
        <dbReference type="SAM" id="Phobius"/>
    </source>
</evidence>
<dbReference type="SMART" id="SM00388">
    <property type="entry name" value="HisKA"/>
    <property type="match status" value="1"/>
</dbReference>
<proteinExistence type="predicted"/>
<dbReference type="SUPFAM" id="SSF55874">
    <property type="entry name" value="ATPase domain of HSP90 chaperone/DNA topoisomerase II/histidine kinase"/>
    <property type="match status" value="1"/>
</dbReference>
<dbReference type="InterPro" id="IPR005467">
    <property type="entry name" value="His_kinase_dom"/>
</dbReference>
<keyword evidence="10 11" id="KW-0472">Membrane</keyword>
<keyword evidence="7 13" id="KW-0418">Kinase</keyword>
<organism evidence="13 14">
    <name type="scientific">Paracoccus mangrovi</name>
    <dbReference type="NCBI Taxonomy" id="1715645"/>
    <lineage>
        <taxon>Bacteria</taxon>
        <taxon>Pseudomonadati</taxon>
        <taxon>Pseudomonadota</taxon>
        <taxon>Alphaproteobacteria</taxon>
        <taxon>Rhodobacterales</taxon>
        <taxon>Paracoccaceae</taxon>
        <taxon>Paracoccus</taxon>
    </lineage>
</organism>
<dbReference type="InterPro" id="IPR003661">
    <property type="entry name" value="HisK_dim/P_dom"/>
</dbReference>
<feature type="domain" description="Histidine kinase" evidence="12">
    <location>
        <begin position="223"/>
        <end position="414"/>
    </location>
</feature>
<gene>
    <name evidence="13" type="ORF">ACFOMH_05900</name>
</gene>
<sequence>MTAVPPPPAAASWSLRGRLTRRVLIAVSLGWLASLVIGMLVVIHETNELLDDTLKTQARLTLKMLRDGGRLPAEDDDLPLRIITPQGIDRQAPWPALDHDGANEAEGWHVYRLSDAEHGLVVELGQPAATRWKEIREAARALLLLMMPTLALVLVLLRRTVTTSLAPALRYAHELDTRPAGDTSPLPTAVDLPRELRPIPKALNSYLQRIEALLQSERQFAANAAHELRTPLAAASAQAQLIAAGTADPEAARRLTQALQRLALLVERLLQLSRAEAGIGSAGTCDLIRVIRLLMADHDGAHILFDDADCDRAKAGVDADVAALILGNLLRNAIDHGTGQVTVRLRPETGVVIQNRVAPDAAFHPGRFEKSPRSSGAGLGLVIVESLARSNDVTLDFAIADGLATVCVGFPPPRHVTPAGQD</sequence>
<dbReference type="InterPro" id="IPR036097">
    <property type="entry name" value="HisK_dim/P_sf"/>
</dbReference>
<dbReference type="EMBL" id="JBHRXJ010000003">
    <property type="protein sequence ID" value="MFC3527702.1"/>
    <property type="molecule type" value="Genomic_DNA"/>
</dbReference>
<evidence type="ECO:0000256" key="7">
    <source>
        <dbReference type="ARBA" id="ARBA00022777"/>
    </source>
</evidence>
<evidence type="ECO:0000256" key="2">
    <source>
        <dbReference type="ARBA" id="ARBA00004141"/>
    </source>
</evidence>
<accession>A0ABV7R3J1</accession>
<feature type="transmembrane region" description="Helical" evidence="11">
    <location>
        <begin position="138"/>
        <end position="157"/>
    </location>
</feature>
<keyword evidence="9" id="KW-0902">Two-component regulatory system</keyword>
<evidence type="ECO:0000256" key="8">
    <source>
        <dbReference type="ARBA" id="ARBA00022989"/>
    </source>
</evidence>
<keyword evidence="5" id="KW-0808">Transferase</keyword>
<comment type="subcellular location">
    <subcellularLocation>
        <location evidence="2">Membrane</location>
        <topology evidence="2">Multi-pass membrane protein</topology>
    </subcellularLocation>
</comment>
<comment type="catalytic activity">
    <reaction evidence="1">
        <text>ATP + protein L-histidine = ADP + protein N-phospho-L-histidine.</text>
        <dbReference type="EC" id="2.7.13.3"/>
    </reaction>
</comment>
<dbReference type="SUPFAM" id="SSF47384">
    <property type="entry name" value="Homodimeric domain of signal transducing histidine kinase"/>
    <property type="match status" value="1"/>
</dbReference>
<evidence type="ECO:0000256" key="4">
    <source>
        <dbReference type="ARBA" id="ARBA00022553"/>
    </source>
</evidence>
<dbReference type="PANTHER" id="PTHR45436">
    <property type="entry name" value="SENSOR HISTIDINE KINASE YKOH"/>
    <property type="match status" value="1"/>
</dbReference>
<keyword evidence="14" id="KW-1185">Reference proteome</keyword>
<dbReference type="EC" id="2.7.13.3" evidence="3"/>
<dbReference type="Gene3D" id="1.10.287.130">
    <property type="match status" value="1"/>
</dbReference>
<evidence type="ECO:0000256" key="10">
    <source>
        <dbReference type="ARBA" id="ARBA00023136"/>
    </source>
</evidence>